<keyword evidence="1" id="KW-0812">Transmembrane</keyword>
<accession>A0A9D2AVJ6</accession>
<keyword evidence="1" id="KW-1133">Transmembrane helix</keyword>
<evidence type="ECO:0000256" key="1">
    <source>
        <dbReference type="SAM" id="Phobius"/>
    </source>
</evidence>
<name>A0A9D2AVJ6_9FIRM</name>
<evidence type="ECO:0000313" key="2">
    <source>
        <dbReference type="EMBL" id="HIX50696.1"/>
    </source>
</evidence>
<evidence type="ECO:0000313" key="3">
    <source>
        <dbReference type="Proteomes" id="UP000886847"/>
    </source>
</evidence>
<proteinExistence type="predicted"/>
<feature type="transmembrane region" description="Helical" evidence="1">
    <location>
        <begin position="72"/>
        <end position="94"/>
    </location>
</feature>
<comment type="caution">
    <text evidence="2">The sequence shown here is derived from an EMBL/GenBank/DDBJ whole genome shotgun (WGS) entry which is preliminary data.</text>
</comment>
<dbReference type="EMBL" id="DXEW01000027">
    <property type="protein sequence ID" value="HIX50696.1"/>
    <property type="molecule type" value="Genomic_DNA"/>
</dbReference>
<gene>
    <name evidence="2" type="ORF">H9851_05375</name>
</gene>
<dbReference type="AlphaFoldDB" id="A0A9D2AVJ6"/>
<feature type="transmembrane region" description="Helical" evidence="1">
    <location>
        <begin position="12"/>
        <end position="31"/>
    </location>
</feature>
<dbReference type="Proteomes" id="UP000886847">
    <property type="component" value="Unassembled WGS sequence"/>
</dbReference>
<protein>
    <submittedName>
        <fullName evidence="2">Uncharacterized protein</fullName>
    </submittedName>
</protein>
<feature type="transmembrane region" description="Helical" evidence="1">
    <location>
        <begin position="43"/>
        <end position="66"/>
    </location>
</feature>
<keyword evidence="1" id="KW-0472">Membrane</keyword>
<sequence length="167" mass="17549">MDLFAFLSYIRQFNVDVLVIGVAVWGLNKLLQNTLLKKVDGKYLTFVPFVLGALLYAAYAACTGAFSQGAAAVGGVVAEGMTCGAVATVIGIICDKVSAKEGPSVRAACVQTLVGEFCAITEQQAEEIAAAFLRDADEARSLLTEAVGESAAQSLFPLLERALHTLE</sequence>
<organism evidence="2 3">
    <name type="scientific">Candidatus Borkfalkia faecavium</name>
    <dbReference type="NCBI Taxonomy" id="2838508"/>
    <lineage>
        <taxon>Bacteria</taxon>
        <taxon>Bacillati</taxon>
        <taxon>Bacillota</taxon>
        <taxon>Clostridia</taxon>
        <taxon>Christensenellales</taxon>
        <taxon>Christensenellaceae</taxon>
        <taxon>Candidatus Borkfalkia</taxon>
    </lineage>
</organism>
<reference evidence="2" key="2">
    <citation type="submission" date="2021-04" db="EMBL/GenBank/DDBJ databases">
        <authorList>
            <person name="Gilroy R."/>
        </authorList>
    </citation>
    <scope>NUCLEOTIDE SEQUENCE</scope>
    <source>
        <strain evidence="2">2189</strain>
    </source>
</reference>
<reference evidence="2" key="1">
    <citation type="journal article" date="2021" name="PeerJ">
        <title>Extensive microbial diversity within the chicken gut microbiome revealed by metagenomics and culture.</title>
        <authorList>
            <person name="Gilroy R."/>
            <person name="Ravi A."/>
            <person name="Getino M."/>
            <person name="Pursley I."/>
            <person name="Horton D.L."/>
            <person name="Alikhan N.F."/>
            <person name="Baker D."/>
            <person name="Gharbi K."/>
            <person name="Hall N."/>
            <person name="Watson M."/>
            <person name="Adriaenssens E.M."/>
            <person name="Foster-Nyarko E."/>
            <person name="Jarju S."/>
            <person name="Secka A."/>
            <person name="Antonio M."/>
            <person name="Oren A."/>
            <person name="Chaudhuri R.R."/>
            <person name="La Ragione R."/>
            <person name="Hildebrand F."/>
            <person name="Pallen M.J."/>
        </authorList>
    </citation>
    <scope>NUCLEOTIDE SEQUENCE</scope>
    <source>
        <strain evidence="2">2189</strain>
    </source>
</reference>